<proteinExistence type="predicted"/>
<evidence type="ECO:0008006" key="3">
    <source>
        <dbReference type="Google" id="ProtNLM"/>
    </source>
</evidence>
<keyword evidence="1" id="KW-0472">Membrane</keyword>
<dbReference type="Proteomes" id="UP000885392">
    <property type="component" value="Unassembled WGS sequence"/>
</dbReference>
<evidence type="ECO:0000313" key="2">
    <source>
        <dbReference type="EMBL" id="MLW02115.1"/>
    </source>
</evidence>
<gene>
    <name evidence="2" type="ORF">EAK82_18300</name>
</gene>
<dbReference type="AlphaFoldDB" id="A0A403MZT9"/>
<evidence type="ECO:0000256" key="1">
    <source>
        <dbReference type="SAM" id="Phobius"/>
    </source>
</evidence>
<comment type="caution">
    <text evidence="2">The sequence shown here is derived from an EMBL/GenBank/DDBJ whole genome shotgun (WGS) entry which is preliminary data.</text>
</comment>
<dbReference type="EMBL" id="RVIJ01000020">
    <property type="protein sequence ID" value="MLW02115.1"/>
    <property type="molecule type" value="Genomic_DNA"/>
</dbReference>
<protein>
    <recommendedName>
        <fullName evidence="3">DUF3311 domain-containing protein</fullName>
    </recommendedName>
</protein>
<reference evidence="2" key="1">
    <citation type="submission" date="2018-10" db="EMBL/GenBank/DDBJ databases">
        <authorList>
            <consortium name="PulseNet: The National Subtyping Network for Foodborne Disease Surveillance"/>
            <person name="Tarr C.L."/>
            <person name="Trees E."/>
            <person name="Katz L.S."/>
            <person name="Carleton-Romer H.A."/>
            <person name="Stroika S."/>
            <person name="Kucerova Z."/>
            <person name="Roache K.F."/>
            <person name="Sabol A.L."/>
            <person name="Besser J."/>
            <person name="Gerner-Smidt P."/>
        </authorList>
    </citation>
    <scope>NUCLEOTIDE SEQUENCE [LARGE SCALE GENOMIC DNA]</scope>
    <source>
        <strain evidence="2">PNUSAS038541</strain>
    </source>
</reference>
<feature type="transmembrane region" description="Helical" evidence="1">
    <location>
        <begin position="42"/>
        <end position="64"/>
    </location>
</feature>
<keyword evidence="1" id="KW-0812">Transmembrane</keyword>
<name>A0A403MZT9_SALER</name>
<keyword evidence="1" id="KW-1133">Transmembrane helix</keyword>
<organism evidence="2">
    <name type="scientific">Salmonella enterica</name>
    <name type="common">Salmonella choleraesuis</name>
    <dbReference type="NCBI Taxonomy" id="28901"/>
    <lineage>
        <taxon>Bacteria</taxon>
        <taxon>Pseudomonadati</taxon>
        <taxon>Pseudomonadota</taxon>
        <taxon>Gammaproteobacteria</taxon>
        <taxon>Enterobacterales</taxon>
        <taxon>Enterobacteriaceae</taxon>
        <taxon>Salmonella</taxon>
    </lineage>
</organism>
<sequence>MINNCFEKIWFTIFMVMYVLIMLPLPFYFNTEYIPGWFGVPIFVYGWIIHGITVLILIVVYAYLCLQRPEYQDNVLEEQ</sequence>
<feature type="transmembrane region" description="Helical" evidence="1">
    <location>
        <begin position="9"/>
        <end position="30"/>
    </location>
</feature>
<accession>A0A403MZT9</accession>